<comment type="caution">
    <text evidence="2">The sequence shown here is derived from an EMBL/GenBank/DDBJ whole genome shotgun (WGS) entry which is preliminary data.</text>
</comment>
<name>A0A061J2F4_TRYRA</name>
<feature type="chain" id="PRO_5001601523" evidence="1">
    <location>
        <begin position="26"/>
        <end position="371"/>
    </location>
</feature>
<keyword evidence="1" id="KW-0732">Signal</keyword>
<evidence type="ECO:0000256" key="1">
    <source>
        <dbReference type="SAM" id="SignalP"/>
    </source>
</evidence>
<reference evidence="2 3" key="1">
    <citation type="submission" date="2013-07" db="EMBL/GenBank/DDBJ databases">
        <authorList>
            <person name="Stoco P.H."/>
            <person name="Wagner G."/>
            <person name="Gerber A."/>
            <person name="Zaha A."/>
            <person name="Thompson C."/>
            <person name="Bartholomeu D.C."/>
            <person name="Luckemeyer D.D."/>
            <person name="Bahia D."/>
            <person name="Loreto E."/>
            <person name="Prestes E.B."/>
            <person name="Lima F.M."/>
            <person name="Rodrigues-Luiz G."/>
            <person name="Vallejo G.A."/>
            <person name="Filho J.F."/>
            <person name="Monteiro K.M."/>
            <person name="Tyler K.M."/>
            <person name="de Almeida L.G."/>
            <person name="Ortiz M.F."/>
            <person name="Siervo M.A."/>
            <person name="de Moraes M.H."/>
            <person name="Cunha O.L."/>
            <person name="Mendonca-Neto R."/>
            <person name="Silva R."/>
            <person name="Teixeira S.M."/>
            <person name="Murta S.M."/>
            <person name="Sincero T.C."/>
            <person name="Mendes T.A."/>
            <person name="Urmenyi T.P."/>
            <person name="Silva V.G."/>
            <person name="da Rocha W.D."/>
            <person name="Andersson B."/>
            <person name="Romanha A.J."/>
            <person name="Steindel M."/>
            <person name="de Vasconcelos A.T."/>
            <person name="Grisard E.C."/>
        </authorList>
    </citation>
    <scope>NUCLEOTIDE SEQUENCE [LARGE SCALE GENOMIC DNA]</scope>
    <source>
        <strain evidence="2 3">SC58</strain>
    </source>
</reference>
<gene>
    <name evidence="2" type="ORF">TRSC58_02704</name>
</gene>
<proteinExistence type="predicted"/>
<accession>A0A061J2F4</accession>
<dbReference type="Proteomes" id="UP000031737">
    <property type="component" value="Unassembled WGS sequence"/>
</dbReference>
<dbReference type="EMBL" id="AUPL01002704">
    <property type="protein sequence ID" value="ESL09573.1"/>
    <property type="molecule type" value="Genomic_DNA"/>
</dbReference>
<dbReference type="OrthoDB" id="272484at2759"/>
<evidence type="ECO:0000313" key="2">
    <source>
        <dbReference type="EMBL" id="ESL09573.1"/>
    </source>
</evidence>
<protein>
    <submittedName>
        <fullName evidence="2">Uncharacterized protein</fullName>
    </submittedName>
</protein>
<dbReference type="VEuPathDB" id="TriTrypDB:TRSC58_02704"/>
<feature type="signal peptide" evidence="1">
    <location>
        <begin position="1"/>
        <end position="25"/>
    </location>
</feature>
<organism evidence="2 3">
    <name type="scientific">Trypanosoma rangeli SC58</name>
    <dbReference type="NCBI Taxonomy" id="429131"/>
    <lineage>
        <taxon>Eukaryota</taxon>
        <taxon>Discoba</taxon>
        <taxon>Euglenozoa</taxon>
        <taxon>Kinetoplastea</taxon>
        <taxon>Metakinetoplastina</taxon>
        <taxon>Trypanosomatida</taxon>
        <taxon>Trypanosomatidae</taxon>
        <taxon>Trypanosoma</taxon>
        <taxon>Herpetosoma</taxon>
    </lineage>
</organism>
<evidence type="ECO:0000313" key="3">
    <source>
        <dbReference type="Proteomes" id="UP000031737"/>
    </source>
</evidence>
<keyword evidence="3" id="KW-1185">Reference proteome</keyword>
<dbReference type="AlphaFoldDB" id="A0A061J2F4"/>
<sequence length="371" mass="39761">MLRHTRVWPCAVATVTPSLLRRAVALRWGVLGLRWDGDTNMCVLADGPADGLPRGTRLEMYGATTRLVKTHAGEGAVDDVSPDVLMAVAGAVEAAAAAVLGDMREGVTVVGLSPRTPPDGVSAEWTITTQHQQQQLTAVPLMENGVVFESPRAAGPRALRAARQTFSQLLKKETQERRSLSASDAQPIAILDVSDADCAFSRVAVHVGVENGLELERDFHVSYVPLSKPAAAAPGETGANIASLLRLVSHSKHRPQKEPLRALQSRYFVLGSYTVHSGRTREEKVPIGLELAHVISKLHRGGTLLVNLLGTQRQRQPQAGEREDVSLLQRGAKAVVTEALSRSERWGVVSDEVLPAADCCDAAVSLVVSLD</sequence>